<evidence type="ECO:0000256" key="1">
    <source>
        <dbReference type="ARBA" id="ARBA00022553"/>
    </source>
</evidence>
<accession>A0A5B2VF61</accession>
<dbReference type="SMART" id="SM00448">
    <property type="entry name" value="REC"/>
    <property type="match status" value="1"/>
</dbReference>
<feature type="modified residue" description="4-aspartylphosphate" evidence="4">
    <location>
        <position position="63"/>
    </location>
</feature>
<evidence type="ECO:0000313" key="7">
    <source>
        <dbReference type="Proteomes" id="UP000323142"/>
    </source>
</evidence>
<reference evidence="6 7" key="2">
    <citation type="submission" date="2019-09" db="EMBL/GenBank/DDBJ databases">
        <authorList>
            <person name="Jin C."/>
        </authorList>
    </citation>
    <scope>NUCLEOTIDE SEQUENCE [LARGE SCALE GENOMIC DNA]</scope>
    <source>
        <strain evidence="6 7">BN140002</strain>
    </source>
</reference>
<dbReference type="InterPro" id="IPR011006">
    <property type="entry name" value="CheY-like_superfamily"/>
</dbReference>
<evidence type="ECO:0000259" key="5">
    <source>
        <dbReference type="PROSITE" id="PS50110"/>
    </source>
</evidence>
<dbReference type="PROSITE" id="PS50110">
    <property type="entry name" value="RESPONSE_REGULATORY"/>
    <property type="match status" value="1"/>
</dbReference>
<dbReference type="Proteomes" id="UP000323142">
    <property type="component" value="Unassembled WGS sequence"/>
</dbReference>
<dbReference type="AlphaFoldDB" id="A0A5B2VF61"/>
<reference evidence="6 7" key="1">
    <citation type="submission" date="2019-09" db="EMBL/GenBank/DDBJ databases">
        <title>Salinarimonas rosea gen. nov., sp. nov., a new member of the a-2 subgroup of the Proteobacteria.</title>
        <authorList>
            <person name="Liu J."/>
        </authorList>
    </citation>
    <scope>NUCLEOTIDE SEQUENCE [LARGE SCALE GENOMIC DNA]</scope>
    <source>
        <strain evidence="6 7">BN140002</strain>
    </source>
</reference>
<dbReference type="InterPro" id="IPR001789">
    <property type="entry name" value="Sig_transdc_resp-reg_receiver"/>
</dbReference>
<keyword evidence="7" id="KW-1185">Reference proteome</keyword>
<comment type="caution">
    <text evidence="6">The sequence shown here is derived from an EMBL/GenBank/DDBJ whole genome shotgun (WGS) entry which is preliminary data.</text>
</comment>
<keyword evidence="2" id="KW-0805">Transcription regulation</keyword>
<gene>
    <name evidence="6" type="ORF">F0L46_09550</name>
</gene>
<name>A0A5B2VF61_9HYPH</name>
<dbReference type="Gene3D" id="3.40.50.2300">
    <property type="match status" value="1"/>
</dbReference>
<dbReference type="GO" id="GO:0000160">
    <property type="term" value="P:phosphorelay signal transduction system"/>
    <property type="evidence" value="ECO:0007669"/>
    <property type="project" value="InterPro"/>
</dbReference>
<evidence type="ECO:0000256" key="4">
    <source>
        <dbReference type="PROSITE-ProRule" id="PRU00169"/>
    </source>
</evidence>
<feature type="domain" description="Response regulatory" evidence="5">
    <location>
        <begin position="13"/>
        <end position="123"/>
    </location>
</feature>
<evidence type="ECO:0000256" key="3">
    <source>
        <dbReference type="ARBA" id="ARBA00023163"/>
    </source>
</evidence>
<evidence type="ECO:0000313" key="6">
    <source>
        <dbReference type="EMBL" id="KAA2237246.1"/>
    </source>
</evidence>
<dbReference type="InterPro" id="IPR050595">
    <property type="entry name" value="Bact_response_regulator"/>
</dbReference>
<keyword evidence="1 4" id="KW-0597">Phosphoprotein</keyword>
<dbReference type="EMBL" id="VUOA01000019">
    <property type="protein sequence ID" value="KAA2237246.1"/>
    <property type="molecule type" value="Genomic_DNA"/>
</dbReference>
<keyword evidence="3" id="KW-0804">Transcription</keyword>
<sequence>MPPSSPAAGHPLRLVIVEDEALLAMSMEDSLLDAGHEVLGVADDLASALALAGRTRPDLALVDVQLLRGSSGLDVAARFAELGIPCLFVTGNCPAERGRTAALGCLHKPADERSLLAAVVAARAVIRGEAPCALPSGMHLY</sequence>
<dbReference type="RefSeq" id="WP_149816929.1">
    <property type="nucleotide sequence ID" value="NZ_VUOA01000019.1"/>
</dbReference>
<proteinExistence type="predicted"/>
<organism evidence="6 7">
    <name type="scientific">Salinarimonas soli</name>
    <dbReference type="NCBI Taxonomy" id="1638099"/>
    <lineage>
        <taxon>Bacteria</taxon>
        <taxon>Pseudomonadati</taxon>
        <taxon>Pseudomonadota</taxon>
        <taxon>Alphaproteobacteria</taxon>
        <taxon>Hyphomicrobiales</taxon>
        <taxon>Salinarimonadaceae</taxon>
        <taxon>Salinarimonas</taxon>
    </lineage>
</organism>
<evidence type="ECO:0000256" key="2">
    <source>
        <dbReference type="ARBA" id="ARBA00023015"/>
    </source>
</evidence>
<dbReference type="OrthoDB" id="7060229at2"/>
<dbReference type="PANTHER" id="PTHR44591:SF3">
    <property type="entry name" value="RESPONSE REGULATORY DOMAIN-CONTAINING PROTEIN"/>
    <property type="match status" value="1"/>
</dbReference>
<protein>
    <submittedName>
        <fullName evidence="6">Response regulator</fullName>
    </submittedName>
</protein>
<dbReference type="SUPFAM" id="SSF52172">
    <property type="entry name" value="CheY-like"/>
    <property type="match status" value="1"/>
</dbReference>
<dbReference type="Pfam" id="PF00072">
    <property type="entry name" value="Response_reg"/>
    <property type="match status" value="1"/>
</dbReference>
<dbReference type="PANTHER" id="PTHR44591">
    <property type="entry name" value="STRESS RESPONSE REGULATOR PROTEIN 1"/>
    <property type="match status" value="1"/>
</dbReference>